<accession>W6A718</accession>
<reference evidence="2 3" key="1">
    <citation type="journal article" date="2014" name="Genome Biol. Evol.">
        <title>Molecular evolution of the substrate utilization strategies and putative virulence factors in mosquito-associated Spiroplasma species.</title>
        <authorList>
            <person name="Chang T.H."/>
            <person name="Lo W.S."/>
            <person name="Ku C."/>
            <person name="Chen L.L."/>
            <person name="Kuo C.H."/>
        </authorList>
    </citation>
    <scope>NUCLEOTIDE SEQUENCE [LARGE SCALE GENOMIC DNA]</scope>
    <source>
        <strain evidence="2">AES-1</strain>
    </source>
</reference>
<gene>
    <name evidence="2" type="ORF">SCULI_v1c05920</name>
</gene>
<dbReference type="PATRIC" id="fig|1276246.3.peg.591"/>
<proteinExistence type="predicted"/>
<keyword evidence="1" id="KW-0732">Signal</keyword>
<dbReference type="STRING" id="1276246.SCULI_v1c05920"/>
<evidence type="ECO:0000256" key="1">
    <source>
        <dbReference type="SAM" id="SignalP"/>
    </source>
</evidence>
<feature type="signal peptide" evidence="1">
    <location>
        <begin position="1"/>
        <end position="20"/>
    </location>
</feature>
<dbReference type="EMBL" id="CP006681">
    <property type="protein sequence ID" value="AHI52933.1"/>
    <property type="molecule type" value="Genomic_DNA"/>
</dbReference>
<sequence>MILSLLGSLALMSTPVVASANNLNEMITSSNIIDFNDENFNKMDDKYNDINLINTEYNYEKGLIREFYKIETQVALDVTTFTFNSGVVSNRAYFPTALTYALNWADRAEQLGADDWSVSKAPSILNWEGTITHPTGWGTIIGYALGINDGISKYLSDLDNFSHGKGSTGYFYFQVTGSGIFGYSTSLYYKPLSGSAKLVVRSNTARIPTNARADVFYSFVIAVDYKI</sequence>
<organism evidence="2 3">
    <name type="scientific">Spiroplasma culicicola AES-1</name>
    <dbReference type="NCBI Taxonomy" id="1276246"/>
    <lineage>
        <taxon>Bacteria</taxon>
        <taxon>Bacillati</taxon>
        <taxon>Mycoplasmatota</taxon>
        <taxon>Mollicutes</taxon>
        <taxon>Entomoplasmatales</taxon>
        <taxon>Spiroplasmataceae</taxon>
        <taxon>Spiroplasma</taxon>
    </lineage>
</organism>
<evidence type="ECO:0000313" key="3">
    <source>
        <dbReference type="Proteomes" id="UP000019267"/>
    </source>
</evidence>
<dbReference type="AlphaFoldDB" id="W6A718"/>
<dbReference type="KEGG" id="scq:SCULI_v1c05920"/>
<evidence type="ECO:0000313" key="2">
    <source>
        <dbReference type="EMBL" id="AHI52933.1"/>
    </source>
</evidence>
<keyword evidence="3" id="KW-1185">Reference proteome</keyword>
<dbReference type="Proteomes" id="UP000019267">
    <property type="component" value="Chromosome"/>
</dbReference>
<feature type="chain" id="PRO_5004875630" evidence="1">
    <location>
        <begin position="21"/>
        <end position="227"/>
    </location>
</feature>
<dbReference type="RefSeq" id="WP_025363168.1">
    <property type="nucleotide sequence ID" value="NZ_CP006681.1"/>
</dbReference>
<dbReference type="HOGENOM" id="CLU_1219094_0_0_14"/>
<name>W6A718_9MOLU</name>
<protein>
    <submittedName>
        <fullName evidence="2">Uncharacterized protein</fullName>
    </submittedName>
</protein>